<gene>
    <name evidence="1" type="ORF">AV942_20325</name>
</gene>
<sequence length="207" mass="23495">MQKNITRAVLKERLNTLPGLLQLERRMDRNKVEEIHRVNSEIRCKFLSEVFGGRTVNCHITTDFVVMCQDMDDVAQVKAQLKSMGFKNVHTYHPLIHAGGTESRRDPENPYAVNVSSVDDLIIGKTAEKHMQILKNALQPLIDDVCFIYAYGGQISVRFGELASAQALDKFLKEVFSRADEEKAFSGSSLIRPHSLDTWTVDYQLKP</sequence>
<evidence type="ECO:0000313" key="2">
    <source>
        <dbReference type="Proteomes" id="UP000061468"/>
    </source>
</evidence>
<name>A0AAC8XNS6_9ALTE</name>
<geneLocation type="plasmid" evidence="1 2">
    <name>pAMEDUM8_300</name>
</geneLocation>
<dbReference type="Proteomes" id="UP000061468">
    <property type="component" value="Plasmid pAMEDUM8_300"/>
</dbReference>
<proteinExistence type="predicted"/>
<keyword evidence="1" id="KW-0614">Plasmid</keyword>
<dbReference type="RefSeq" id="WP_015068549.1">
    <property type="nucleotide sequence ID" value="NZ_CAKMLI010000020.1"/>
</dbReference>
<accession>A0AAC8XNS6</accession>
<organism evidence="1 2">
    <name type="scientific">Alteromonas mediterranea</name>
    <dbReference type="NCBI Taxonomy" id="314275"/>
    <lineage>
        <taxon>Bacteria</taxon>
        <taxon>Pseudomonadati</taxon>
        <taxon>Pseudomonadota</taxon>
        <taxon>Gammaproteobacteria</taxon>
        <taxon>Alteromonadales</taxon>
        <taxon>Alteromonadaceae</taxon>
        <taxon>Alteromonas/Salinimonas group</taxon>
        <taxon>Alteromonas</taxon>
    </lineage>
</organism>
<reference evidence="1 2" key="1">
    <citation type="submission" date="2015-12" db="EMBL/GenBank/DDBJ databases">
        <title>Intraspecies pangenome expansion in the marine bacterium Alteromonas.</title>
        <authorList>
            <person name="Lopez-Perez M."/>
            <person name="Rodriguez-Valera F."/>
        </authorList>
    </citation>
    <scope>NUCLEOTIDE SEQUENCE [LARGE SCALE GENOMIC DNA]</scope>
    <source>
        <strain evidence="1 2">UM8</strain>
        <plasmid evidence="1 2">pAMEDUM8_300</plasmid>
    </source>
</reference>
<dbReference type="AlphaFoldDB" id="A0AAC8XNS6"/>
<dbReference type="GeneID" id="56269171"/>
<protein>
    <submittedName>
        <fullName evidence="1">Uncharacterized protein</fullName>
    </submittedName>
</protein>
<dbReference type="EMBL" id="CP013929">
    <property type="protein sequence ID" value="AMJ80732.1"/>
    <property type="molecule type" value="Genomic_DNA"/>
</dbReference>
<evidence type="ECO:0000313" key="1">
    <source>
        <dbReference type="EMBL" id="AMJ80732.1"/>
    </source>
</evidence>